<evidence type="ECO:0000256" key="1">
    <source>
        <dbReference type="ARBA" id="ARBA00004442"/>
    </source>
</evidence>
<dbReference type="Gene3D" id="3.30.1330.60">
    <property type="entry name" value="OmpA-like domain"/>
    <property type="match status" value="1"/>
</dbReference>
<keyword evidence="2 4" id="KW-0472">Membrane</keyword>
<organism evidence="6 7">
    <name type="scientific">Colwellia asteriadis</name>
    <dbReference type="NCBI Taxonomy" id="517723"/>
    <lineage>
        <taxon>Bacteria</taxon>
        <taxon>Pseudomonadati</taxon>
        <taxon>Pseudomonadota</taxon>
        <taxon>Gammaproteobacteria</taxon>
        <taxon>Alteromonadales</taxon>
        <taxon>Colwelliaceae</taxon>
        <taxon>Colwellia</taxon>
    </lineage>
</organism>
<dbReference type="CDD" id="cd07185">
    <property type="entry name" value="OmpA_C-like"/>
    <property type="match status" value="1"/>
</dbReference>
<keyword evidence="6" id="KW-0282">Flagellum</keyword>
<gene>
    <name evidence="6" type="primary">motY</name>
    <name evidence="6" type="ORF">GCM10009111_15600</name>
</gene>
<dbReference type="PRINTS" id="PR01021">
    <property type="entry name" value="OMPADOMAIN"/>
</dbReference>
<dbReference type="PANTHER" id="PTHR30329:SF21">
    <property type="entry name" value="LIPOPROTEIN YIAD-RELATED"/>
    <property type="match status" value="1"/>
</dbReference>
<dbReference type="Gene3D" id="2.60.40.2540">
    <property type="match status" value="1"/>
</dbReference>
<dbReference type="InterPro" id="IPR041544">
    <property type="entry name" value="MotY_N"/>
</dbReference>
<keyword evidence="6" id="KW-0966">Cell projection</keyword>
<dbReference type="PANTHER" id="PTHR30329">
    <property type="entry name" value="STATOR ELEMENT OF FLAGELLAR MOTOR COMPLEX"/>
    <property type="match status" value="1"/>
</dbReference>
<evidence type="ECO:0000313" key="6">
    <source>
        <dbReference type="EMBL" id="GAA0816176.1"/>
    </source>
</evidence>
<evidence type="ECO:0000259" key="5">
    <source>
        <dbReference type="PROSITE" id="PS51123"/>
    </source>
</evidence>
<name>A0ABP3WHM6_9GAMM</name>
<keyword evidence="7" id="KW-1185">Reference proteome</keyword>
<dbReference type="PROSITE" id="PS51123">
    <property type="entry name" value="OMPA_2"/>
    <property type="match status" value="1"/>
</dbReference>
<dbReference type="EMBL" id="BAAAFA010000004">
    <property type="protein sequence ID" value="GAA0816176.1"/>
    <property type="molecule type" value="Genomic_DNA"/>
</dbReference>
<dbReference type="PRINTS" id="PR01023">
    <property type="entry name" value="NAFLGMOTY"/>
</dbReference>
<dbReference type="InterPro" id="IPR050330">
    <property type="entry name" value="Bact_OuterMem_StrucFunc"/>
</dbReference>
<evidence type="ECO:0000256" key="2">
    <source>
        <dbReference type="ARBA" id="ARBA00023136"/>
    </source>
</evidence>
<sequence length="313" mass="35853">MTIGWSLFISIVHNIMKKTLISITLFSLLATSLTAGFWSNNAQAGIRQYSANIQNSTWLLSNDSRLQCTLSHQIPQYGEARFYAKANRQLNMEFELDMMLLPDNYSLAEVRSVSPSWQPGNGSRRLADMKLYKQFNPSLPKKVAWTMLSELEQGMSPTFYYNDWYSDSDKISVGLSTARFRKAYQDFVGCIGNLLNYSFDDISYTVLNYQSNSDKFTKASQRRMNMIREYLSLDPELELVLIDAYSDSYGGRDANLRLSQRRATKIRDYFVQNGIDASRIEASGYGEKRHIASNDTTLGRGKNRRVVIQMQKP</sequence>
<keyword evidence="3" id="KW-0998">Cell outer membrane</keyword>
<proteinExistence type="predicted"/>
<dbReference type="Pfam" id="PF00691">
    <property type="entry name" value="OmpA"/>
    <property type="match status" value="1"/>
</dbReference>
<dbReference type="InterPro" id="IPR006664">
    <property type="entry name" value="OMP_bac"/>
</dbReference>
<dbReference type="SUPFAM" id="SSF103088">
    <property type="entry name" value="OmpA-like"/>
    <property type="match status" value="1"/>
</dbReference>
<feature type="domain" description="OmpA-like" evidence="5">
    <location>
        <begin position="197"/>
        <end position="313"/>
    </location>
</feature>
<reference evidence="7" key="1">
    <citation type="journal article" date="2019" name="Int. J. Syst. Evol. Microbiol.">
        <title>The Global Catalogue of Microorganisms (GCM) 10K type strain sequencing project: providing services to taxonomists for standard genome sequencing and annotation.</title>
        <authorList>
            <consortium name="The Broad Institute Genomics Platform"/>
            <consortium name="The Broad Institute Genome Sequencing Center for Infectious Disease"/>
            <person name="Wu L."/>
            <person name="Ma J."/>
        </authorList>
    </citation>
    <scope>NUCLEOTIDE SEQUENCE [LARGE SCALE GENOMIC DNA]</scope>
    <source>
        <strain evidence="7">JCM 15608</strain>
    </source>
</reference>
<accession>A0ABP3WHM6</accession>
<evidence type="ECO:0000256" key="4">
    <source>
        <dbReference type="PROSITE-ProRule" id="PRU00473"/>
    </source>
</evidence>
<dbReference type="Proteomes" id="UP001500021">
    <property type="component" value="Unassembled WGS sequence"/>
</dbReference>
<evidence type="ECO:0000256" key="3">
    <source>
        <dbReference type="ARBA" id="ARBA00023237"/>
    </source>
</evidence>
<protein>
    <submittedName>
        <fullName evidence="6">Flagellar protein MotY</fullName>
    </submittedName>
</protein>
<dbReference type="InterPro" id="IPR006665">
    <property type="entry name" value="OmpA-like"/>
</dbReference>
<dbReference type="Pfam" id="PF18393">
    <property type="entry name" value="MotY_N"/>
    <property type="match status" value="1"/>
</dbReference>
<evidence type="ECO:0000313" key="7">
    <source>
        <dbReference type="Proteomes" id="UP001500021"/>
    </source>
</evidence>
<comment type="subcellular location">
    <subcellularLocation>
        <location evidence="1">Cell outer membrane</location>
    </subcellularLocation>
</comment>
<comment type="caution">
    <text evidence="6">The sequence shown here is derived from an EMBL/GenBank/DDBJ whole genome shotgun (WGS) entry which is preliminary data.</text>
</comment>
<dbReference type="InterPro" id="IPR036737">
    <property type="entry name" value="OmpA-like_sf"/>
</dbReference>
<keyword evidence="6" id="KW-0969">Cilium</keyword>